<dbReference type="SUPFAM" id="SSF50630">
    <property type="entry name" value="Acid proteases"/>
    <property type="match status" value="1"/>
</dbReference>
<dbReference type="EMBL" id="JBHRTL010000004">
    <property type="protein sequence ID" value="MFC3154135.1"/>
    <property type="molecule type" value="Genomic_DNA"/>
</dbReference>
<keyword evidence="1" id="KW-0732">Signal</keyword>
<comment type="caution">
    <text evidence="3">The sequence shown here is derived from an EMBL/GenBank/DDBJ whole genome shotgun (WGS) entry which is preliminary data.</text>
</comment>
<dbReference type="InterPro" id="IPR021109">
    <property type="entry name" value="Peptidase_aspartic_dom_sf"/>
</dbReference>
<dbReference type="InterPro" id="IPR008503">
    <property type="entry name" value="Asp_endopeptidase"/>
</dbReference>
<sequence length="248" mass="27225">MYRRYPAVLLSLVALLAVGCASNYRVVKTAQLDTVSQCAAMADQNHQQLLVQQQQLSLRVDEVLQQLNVTQTQAPQTEPLNCPEVTYIAEPPATSSPREGRDAASKQLVGAVEQVRFDGLGMTLDARIDTGIATAVLDARDVQPFERNSEDWVRFVVQSKGGEPQEIERKLTRMASLPAGNGEGKKRPVISMRFTLGRVSQQGEFILADRSTNEYPVLLGRLALRDVMIVDVGRNNLAPVPAEQGETP</sequence>
<evidence type="ECO:0000256" key="1">
    <source>
        <dbReference type="SAM" id="SignalP"/>
    </source>
</evidence>
<dbReference type="Proteomes" id="UP001595548">
    <property type="component" value="Unassembled WGS sequence"/>
</dbReference>
<dbReference type="Gene3D" id="2.40.70.10">
    <property type="entry name" value="Acid Proteases"/>
    <property type="match status" value="1"/>
</dbReference>
<feature type="signal peptide" evidence="1">
    <location>
        <begin position="1"/>
        <end position="23"/>
    </location>
</feature>
<evidence type="ECO:0000313" key="3">
    <source>
        <dbReference type="EMBL" id="MFC3154135.1"/>
    </source>
</evidence>
<reference evidence="4" key="1">
    <citation type="journal article" date="2019" name="Int. J. Syst. Evol. Microbiol.">
        <title>The Global Catalogue of Microorganisms (GCM) 10K type strain sequencing project: providing services to taxonomists for standard genome sequencing and annotation.</title>
        <authorList>
            <consortium name="The Broad Institute Genomics Platform"/>
            <consortium name="The Broad Institute Genome Sequencing Center for Infectious Disease"/>
            <person name="Wu L."/>
            <person name="Ma J."/>
        </authorList>
    </citation>
    <scope>NUCLEOTIDE SEQUENCE [LARGE SCALE GENOMIC DNA]</scope>
    <source>
        <strain evidence="4">KCTC 52141</strain>
    </source>
</reference>
<dbReference type="RefSeq" id="WP_382414246.1">
    <property type="nucleotide sequence ID" value="NZ_AP031500.1"/>
</dbReference>
<dbReference type="GO" id="GO:0006508">
    <property type="term" value="P:proteolysis"/>
    <property type="evidence" value="ECO:0007669"/>
    <property type="project" value="UniProtKB-KW"/>
</dbReference>
<gene>
    <name evidence="3" type="ORF">ACFOEB_02900</name>
</gene>
<dbReference type="PANTHER" id="PTHR38037:SF2">
    <property type="entry name" value="ATP-DEPENDENT ZINC PROTEASE DOMAIN-CONTAINING PROTEIN-RELATED"/>
    <property type="match status" value="1"/>
</dbReference>
<proteinExistence type="predicted"/>
<keyword evidence="4" id="KW-1185">Reference proteome</keyword>
<dbReference type="PROSITE" id="PS51257">
    <property type="entry name" value="PROKAR_LIPOPROTEIN"/>
    <property type="match status" value="1"/>
</dbReference>
<evidence type="ECO:0000259" key="2">
    <source>
        <dbReference type="Pfam" id="PF05618"/>
    </source>
</evidence>
<keyword evidence="3" id="KW-0645">Protease</keyword>
<accession>A0ABV7HNS1</accession>
<protein>
    <submittedName>
        <fullName evidence="3">ATP-dependent zinc protease</fullName>
    </submittedName>
</protein>
<dbReference type="GO" id="GO:0008233">
    <property type="term" value="F:peptidase activity"/>
    <property type="evidence" value="ECO:0007669"/>
    <property type="project" value="UniProtKB-KW"/>
</dbReference>
<feature type="chain" id="PRO_5045887814" evidence="1">
    <location>
        <begin position="24"/>
        <end position="248"/>
    </location>
</feature>
<keyword evidence="3" id="KW-0378">Hydrolase</keyword>
<dbReference type="PANTHER" id="PTHR38037">
    <property type="entry name" value="ZN_PROTEASE DOMAIN-CONTAINING PROTEIN"/>
    <property type="match status" value="1"/>
</dbReference>
<feature type="domain" description="Retropepsin-like aspartic endopeptidase" evidence="2">
    <location>
        <begin position="109"/>
        <end position="238"/>
    </location>
</feature>
<organism evidence="3 4">
    <name type="scientific">Gilvimarinus japonicus</name>
    <dbReference type="NCBI Taxonomy" id="1796469"/>
    <lineage>
        <taxon>Bacteria</taxon>
        <taxon>Pseudomonadati</taxon>
        <taxon>Pseudomonadota</taxon>
        <taxon>Gammaproteobacteria</taxon>
        <taxon>Cellvibrionales</taxon>
        <taxon>Cellvibrionaceae</taxon>
        <taxon>Gilvimarinus</taxon>
    </lineage>
</organism>
<name>A0ABV7HNS1_9GAMM</name>
<dbReference type="Pfam" id="PF05618">
    <property type="entry name" value="Zn_protease"/>
    <property type="match status" value="1"/>
</dbReference>
<evidence type="ECO:0000313" key="4">
    <source>
        <dbReference type="Proteomes" id="UP001595548"/>
    </source>
</evidence>